<name>A0A445MR03_9BACT</name>
<dbReference type="EMBL" id="OJIN01000012">
    <property type="protein sequence ID" value="SPD71890.1"/>
    <property type="molecule type" value="Genomic_DNA"/>
</dbReference>
<gene>
    <name evidence="1" type="ORF">PITCH_A1090017</name>
</gene>
<dbReference type="Gene3D" id="3.40.190.10">
    <property type="entry name" value="Periplasmic binding protein-like II"/>
    <property type="match status" value="2"/>
</dbReference>
<reference evidence="1" key="1">
    <citation type="submission" date="2018-01" db="EMBL/GenBank/DDBJ databases">
        <authorList>
            <person name="Regsiter A."/>
            <person name="William W."/>
        </authorList>
    </citation>
    <scope>NUCLEOTIDE SEQUENCE</scope>
    <source>
        <strain evidence="1">TRIP AH-1</strain>
    </source>
</reference>
<accession>A0A445MR03</accession>
<organism evidence="1">
    <name type="scientific">uncultured Desulfobacterium sp</name>
    <dbReference type="NCBI Taxonomy" id="201089"/>
    <lineage>
        <taxon>Bacteria</taxon>
        <taxon>Pseudomonadati</taxon>
        <taxon>Thermodesulfobacteriota</taxon>
        <taxon>Desulfobacteria</taxon>
        <taxon>Desulfobacterales</taxon>
        <taxon>Desulfobacteriaceae</taxon>
        <taxon>Desulfobacterium</taxon>
        <taxon>environmental samples</taxon>
    </lineage>
</organism>
<proteinExistence type="predicted"/>
<dbReference type="PANTHER" id="PTHR30024">
    <property type="entry name" value="ALIPHATIC SULFONATES-BINDING PROTEIN-RELATED"/>
    <property type="match status" value="1"/>
</dbReference>
<dbReference type="AlphaFoldDB" id="A0A445MR03"/>
<protein>
    <submittedName>
        <fullName evidence="1">ABC-type nitrate/sulfonate/bicarbonate transport systems periplasmic components-like protein</fullName>
    </submittedName>
</protein>
<dbReference type="Pfam" id="PF13379">
    <property type="entry name" value="NMT1_2"/>
    <property type="match status" value="1"/>
</dbReference>
<evidence type="ECO:0000313" key="1">
    <source>
        <dbReference type="EMBL" id="SPD71890.1"/>
    </source>
</evidence>
<sequence length="349" mass="38412">MGKEFDMMAKFSLPKKIIISFFSVMFVLSSTLNLSAAQDDPAIGMAVEFTDHAACAHVAKNKGWFKEAGLNVTSFDNYLTGSALAAGLARGDINAAYMCLIPAISAYANGHVPLKVVAGTHKYGYGLIVDPKKITSVKDLERPDIRIGCPNEGTPLDTLLHKMIEQYSLNEDVVLSKTIRMPPSKVFLALKMGRLDAGMLPEQFPTMGEELGLKVILGAQDLWPEMQGSVLVVKDALLNDHPEIVSKLVEVTRQGTEYIHQHPADAARICAQELTVSGQKVFPIDLEKDAADMNITPDVILKSITSRLQSTTDVDPHQVQQCIDYMTELGYIKRFEAEEILDLRFLSNE</sequence>
<dbReference type="SUPFAM" id="SSF53850">
    <property type="entry name" value="Periplasmic binding protein-like II"/>
    <property type="match status" value="1"/>
</dbReference>